<dbReference type="GO" id="GO:0031490">
    <property type="term" value="F:chromatin DNA binding"/>
    <property type="evidence" value="ECO:0007669"/>
    <property type="project" value="TreeGrafter"/>
</dbReference>
<dbReference type="Gene3D" id="3.40.50.300">
    <property type="entry name" value="P-loop containing nucleotide triphosphate hydrolases"/>
    <property type="match status" value="1"/>
</dbReference>
<evidence type="ECO:0000313" key="9">
    <source>
        <dbReference type="EMBL" id="CAF3516305.1"/>
    </source>
</evidence>
<feature type="region of interest" description="Disordered" evidence="4">
    <location>
        <begin position="684"/>
        <end position="778"/>
    </location>
</feature>
<evidence type="ECO:0000256" key="4">
    <source>
        <dbReference type="SAM" id="MobiDB-lite"/>
    </source>
</evidence>
<feature type="domain" description="Strawberry notch AAA" evidence="6">
    <location>
        <begin position="246"/>
        <end position="550"/>
    </location>
</feature>
<dbReference type="PANTHER" id="PTHR12706:SF30">
    <property type="entry name" value="PROTEIN STRAWBERRY NOTCH-RELATED"/>
    <property type="match status" value="1"/>
</dbReference>
<dbReference type="Pfam" id="PF13871">
    <property type="entry name" value="Helicase_C_4"/>
    <property type="match status" value="1"/>
</dbReference>
<feature type="domain" description="SBNO alpha/beta" evidence="7">
    <location>
        <begin position="1124"/>
        <end position="1220"/>
    </location>
</feature>
<dbReference type="InterPro" id="IPR026937">
    <property type="entry name" value="SBNO_Helicase_C_dom"/>
</dbReference>
<dbReference type="SUPFAM" id="SSF52540">
    <property type="entry name" value="P-loop containing nucleoside triphosphate hydrolases"/>
    <property type="match status" value="1"/>
</dbReference>
<dbReference type="GO" id="GO:0042393">
    <property type="term" value="F:histone binding"/>
    <property type="evidence" value="ECO:0007669"/>
    <property type="project" value="TreeGrafter"/>
</dbReference>
<comment type="caution">
    <text evidence="8">The sequence shown here is derived from an EMBL/GenBank/DDBJ whole genome shotgun (WGS) entry which is preliminary data.</text>
</comment>
<dbReference type="GO" id="GO:0005634">
    <property type="term" value="C:nucleus"/>
    <property type="evidence" value="ECO:0007669"/>
    <property type="project" value="TreeGrafter"/>
</dbReference>
<evidence type="ECO:0000256" key="3">
    <source>
        <dbReference type="ARBA" id="ARBA00023163"/>
    </source>
</evidence>
<dbReference type="InterPro" id="IPR027417">
    <property type="entry name" value="P-loop_NTPase"/>
</dbReference>
<feature type="compositionally biased region" description="Low complexity" evidence="4">
    <location>
        <begin position="703"/>
        <end position="712"/>
    </location>
</feature>
<evidence type="ECO:0000259" key="6">
    <source>
        <dbReference type="Pfam" id="PF13872"/>
    </source>
</evidence>
<evidence type="ECO:0000313" key="10">
    <source>
        <dbReference type="Proteomes" id="UP000663829"/>
    </source>
</evidence>
<dbReference type="PANTHER" id="PTHR12706">
    <property type="entry name" value="STRAWBERRY NOTCH-RELATED"/>
    <property type="match status" value="1"/>
</dbReference>
<evidence type="ECO:0000259" key="7">
    <source>
        <dbReference type="Pfam" id="PF25373"/>
    </source>
</evidence>
<dbReference type="EMBL" id="CAJOBC010000008">
    <property type="protein sequence ID" value="CAF3516305.1"/>
    <property type="molecule type" value="Genomic_DNA"/>
</dbReference>
<dbReference type="EMBL" id="CAJNOQ010000008">
    <property type="protein sequence ID" value="CAF0738239.1"/>
    <property type="molecule type" value="Genomic_DNA"/>
</dbReference>
<dbReference type="Proteomes" id="UP000663829">
    <property type="component" value="Unassembled WGS sequence"/>
</dbReference>
<dbReference type="InterPro" id="IPR057332">
    <property type="entry name" value="SBNO_a/b_dom"/>
</dbReference>
<feature type="compositionally biased region" description="Acidic residues" evidence="4">
    <location>
        <begin position="756"/>
        <end position="777"/>
    </location>
</feature>
<evidence type="ECO:0000259" key="5">
    <source>
        <dbReference type="Pfam" id="PF13871"/>
    </source>
</evidence>
<dbReference type="Pfam" id="PF25373">
    <property type="entry name" value="SBNO"/>
    <property type="match status" value="1"/>
</dbReference>
<keyword evidence="10" id="KW-1185">Reference proteome</keyword>
<gene>
    <name evidence="8" type="ORF">GPM918_LOCUS107</name>
    <name evidence="9" type="ORF">SRO942_LOCUS108</name>
</gene>
<dbReference type="Pfam" id="PF13872">
    <property type="entry name" value="AAA_34"/>
    <property type="match status" value="1"/>
</dbReference>
<dbReference type="Proteomes" id="UP000681722">
    <property type="component" value="Unassembled WGS sequence"/>
</dbReference>
<comment type="similarity">
    <text evidence="1">Belongs to the SBNO family.</text>
</comment>
<evidence type="ECO:0000256" key="2">
    <source>
        <dbReference type="ARBA" id="ARBA00023015"/>
    </source>
</evidence>
<dbReference type="GO" id="GO:0006355">
    <property type="term" value="P:regulation of DNA-templated transcription"/>
    <property type="evidence" value="ECO:0007669"/>
    <property type="project" value="InterPro"/>
</dbReference>
<feature type="domain" description="Strawberry notch helicase C" evidence="5">
    <location>
        <begin position="833"/>
        <end position="1090"/>
    </location>
</feature>
<proteinExistence type="inferred from homology"/>
<accession>A0A813NSU1</accession>
<keyword evidence="3" id="KW-0804">Transcription</keyword>
<evidence type="ECO:0000313" key="8">
    <source>
        <dbReference type="EMBL" id="CAF0738239.1"/>
    </source>
</evidence>
<dbReference type="OrthoDB" id="421838at2759"/>
<keyword evidence="2" id="KW-0805">Transcription regulation</keyword>
<dbReference type="FunFam" id="3.40.50.300:FF:000342">
    <property type="entry name" value="Protein strawberry notch homolog 2"/>
    <property type="match status" value="1"/>
</dbReference>
<dbReference type="InterPro" id="IPR039187">
    <property type="entry name" value="SNO_AAA"/>
</dbReference>
<dbReference type="InterPro" id="IPR026741">
    <property type="entry name" value="SNO"/>
</dbReference>
<organism evidence="8 10">
    <name type="scientific">Didymodactylos carnosus</name>
    <dbReference type="NCBI Taxonomy" id="1234261"/>
    <lineage>
        <taxon>Eukaryota</taxon>
        <taxon>Metazoa</taxon>
        <taxon>Spiralia</taxon>
        <taxon>Gnathifera</taxon>
        <taxon>Rotifera</taxon>
        <taxon>Eurotatoria</taxon>
        <taxon>Bdelloidea</taxon>
        <taxon>Philodinida</taxon>
        <taxon>Philodinidae</taxon>
        <taxon>Didymodactylos</taxon>
    </lineage>
</organism>
<reference evidence="8" key="1">
    <citation type="submission" date="2021-02" db="EMBL/GenBank/DDBJ databases">
        <authorList>
            <person name="Nowell W R."/>
        </authorList>
    </citation>
    <scope>NUCLEOTIDE SEQUENCE</scope>
</reference>
<protein>
    <submittedName>
        <fullName evidence="8">Uncharacterized protein</fullName>
    </submittedName>
</protein>
<sequence length="1291" mass="145761">MEEDASDILTAALLDSGVQEAAINLFERNSSLNDTLKHPRPTSAISSTTTTVSDSINETAVFEDDDDPFSTALKELDETNRRANEIIRKQETQPSFQQTIYSPLSQFFHKPKVSSASALSNRPIILHGLHSPLLNKTPTIIRLAGNTINPSPLLSSQTPLPCSLTVPSINVPSLSSQPLLLNSDLINRQVGQVVKFIPAVRKFDVRDTRQPLLEQDEEAAGEDEEEMAHAETYSDYMPAKLRIGKKHPDPVVETSSLSSVELPNIYYELHIPQTTIESSALSALQLETIVYACQRHNTLLTDGTRAGDGAGVGKGRTIAGIIYENYILGRKKSLWLSVSNDLKYDAQRDLSDIGAQKISVHPLNKFKYDKLSSPQNGSVKRGIIFATYSSLIGESQNMNTKLKYNSRMKQLLHWLGEDFDGVIVFDECHKAKNLVPTTHAKSSKTGLAVLDLQARLPKARVIYASATGASEPRNMAYMTRLGLWGKGTSFTDFSQFIQAIERRGVGAMELIAMDMKLRGMYIARQLSFSGVNFSILEVPLEHEYVKTYDESVKLWIDIKEKLHQALELSDTQNISRKHIWAHFWLSHQRFFKYLCMACKVQKVVDLTKQATNNNKCVVIGLQSTGEAKTLEQLDEFGELNDFVSTAKGVIQSFVDKHFPTGIEQAKTMSIFDLLGDDWLKNDQQPSQLKTKMNTKRKRNIKETSTTVSSSSDNDSDDEPFSSIGQTLKRKPKLDNNNNVNQSILKQKFISNNEMNLDNDEDDEDDDDDDDDLNEENITDNVLPVKRIKTDEPKNEEIYNKWNMSTSEIVDALFRMKSDLLNKIDALGRRLPANTLDELIDQLGGPHCVAEMTGRKGRIIQNNDGRVSYETRSESDVPLELLNVVERERFMRGEKLIAIISEAASSGISLQADRRCQNQRRRVHVTLELSWSADRAVQQFELAGEKRFASTVAKRLECLGALTHGDRRATETRDLSRFNIDNKYGKQALENVIRSICGIEKPLAPFPVNDTKNFDFVEEAKKALANVGLITQINELHSIYLPEKDYNIISRFLNRILGIRVDMQNYIFHFFSDVLNALVTEARRNGTWDLDLGAGEETVSIDKTDVFVMESKQGESCVQVELFESRLNRRIPILAVALTNNNMIKKCEELYRIYRPNTGLQNRHETLESLRKKYKKVLPRDAQSHWDEQYGKAATMCTHMFRQGSCPISTTSSSYCEVGLRSRRFHVLSGSVLTVWNCLEHVLGEGRMQMIRIKTSMPLAPQKIVGCIIPKHFVHDLIRLLEKCSIQTYVKK</sequence>
<name>A0A813NSU1_9BILA</name>
<feature type="compositionally biased region" description="Polar residues" evidence="4">
    <location>
        <begin position="734"/>
        <end position="750"/>
    </location>
</feature>
<evidence type="ECO:0000256" key="1">
    <source>
        <dbReference type="ARBA" id="ARBA00006992"/>
    </source>
</evidence>